<comment type="pathway">
    <text evidence="3 14 15">Amino-acid biosynthesis; L-leucine biosynthesis; L-leucine from 3-methyl-2-oxobutanoate: step 3/4.</text>
</comment>
<feature type="binding site" evidence="14">
    <location>
        <position position="134"/>
    </location>
    <ligand>
        <name>substrate</name>
    </ligand>
</feature>
<evidence type="ECO:0000256" key="1">
    <source>
        <dbReference type="ARBA" id="ARBA00000624"/>
    </source>
</evidence>
<dbReference type="GO" id="GO:0009098">
    <property type="term" value="P:L-leucine biosynthetic process"/>
    <property type="evidence" value="ECO:0007669"/>
    <property type="project" value="UniProtKB-UniRule"/>
</dbReference>
<keyword evidence="10 14" id="KW-0560">Oxidoreductase</keyword>
<keyword evidence="18" id="KW-1185">Reference proteome</keyword>
<dbReference type="GO" id="GO:0005829">
    <property type="term" value="C:cytosol"/>
    <property type="evidence" value="ECO:0007669"/>
    <property type="project" value="TreeGrafter"/>
</dbReference>
<dbReference type="InterPro" id="IPR004429">
    <property type="entry name" value="Isopropylmalate_DH"/>
</dbReference>
<evidence type="ECO:0000256" key="7">
    <source>
        <dbReference type="ARBA" id="ARBA00022605"/>
    </source>
</evidence>
<dbReference type="Gene3D" id="3.40.718.10">
    <property type="entry name" value="Isopropylmalate Dehydrogenase"/>
    <property type="match status" value="1"/>
</dbReference>
<evidence type="ECO:0000256" key="11">
    <source>
        <dbReference type="ARBA" id="ARBA00023027"/>
    </source>
</evidence>
<evidence type="ECO:0000256" key="5">
    <source>
        <dbReference type="ARBA" id="ARBA00011738"/>
    </source>
</evidence>
<feature type="binding site" evidence="14">
    <location>
        <position position="106"/>
    </location>
    <ligand>
        <name>substrate</name>
    </ligand>
</feature>
<comment type="function">
    <text evidence="14 15">Catalyzes the oxidation of 3-carboxy-2-hydroxy-4-methylpentanoate (3-isopropylmalate) to 3-carboxy-4-methyl-2-oxopentanoate. The product decarboxylates to 4-methyl-2 oxopentanoate.</text>
</comment>
<keyword evidence="7 14" id="KW-0028">Amino-acid biosynthesis</keyword>
<comment type="catalytic activity">
    <reaction evidence="1 14 15">
        <text>(2R,3S)-3-isopropylmalate + NAD(+) = 4-methyl-2-oxopentanoate + CO2 + NADH</text>
        <dbReference type="Rhea" id="RHEA:32271"/>
        <dbReference type="ChEBI" id="CHEBI:16526"/>
        <dbReference type="ChEBI" id="CHEBI:17865"/>
        <dbReference type="ChEBI" id="CHEBI:35121"/>
        <dbReference type="ChEBI" id="CHEBI:57540"/>
        <dbReference type="ChEBI" id="CHEBI:57945"/>
        <dbReference type="EC" id="1.1.1.85"/>
    </reaction>
</comment>
<reference evidence="17 18" key="1">
    <citation type="submission" date="2019-09" db="EMBL/GenBank/DDBJ databases">
        <title>Wenzhouxiangella sp. Genome sequencing and assembly.</title>
        <authorList>
            <person name="Zhang R."/>
        </authorList>
    </citation>
    <scope>NUCLEOTIDE SEQUENCE [LARGE SCALE GENOMIC DNA]</scope>
    <source>
        <strain evidence="17 18">W260</strain>
    </source>
</reference>
<comment type="caution">
    <text evidence="17">The sequence shown here is derived from an EMBL/GenBank/DDBJ whole genome shotgun (WGS) entry which is preliminary data.</text>
</comment>
<feature type="site" description="Important for catalysis" evidence="14">
    <location>
        <position position="186"/>
    </location>
</feature>
<dbReference type="InterPro" id="IPR019818">
    <property type="entry name" value="IsoCit/isopropylmalate_DH_CS"/>
</dbReference>
<dbReference type="SUPFAM" id="SSF53659">
    <property type="entry name" value="Isocitrate/Isopropylmalate dehydrogenase-like"/>
    <property type="match status" value="1"/>
</dbReference>
<evidence type="ECO:0000256" key="8">
    <source>
        <dbReference type="ARBA" id="ARBA00022723"/>
    </source>
</evidence>
<evidence type="ECO:0000259" key="16">
    <source>
        <dbReference type="SMART" id="SM01329"/>
    </source>
</evidence>
<feature type="binding site" evidence="14">
    <location>
        <position position="243"/>
    </location>
    <ligand>
        <name>Mg(2+)</name>
        <dbReference type="ChEBI" id="CHEBI:18420"/>
    </ligand>
</feature>
<keyword evidence="6 14" id="KW-0432">Leucine biosynthesis</keyword>
<keyword evidence="8 14" id="KW-0479">Metal-binding</keyword>
<dbReference type="GO" id="GO:0003862">
    <property type="term" value="F:3-isopropylmalate dehydrogenase activity"/>
    <property type="evidence" value="ECO:0007669"/>
    <property type="project" value="UniProtKB-UniRule"/>
</dbReference>
<gene>
    <name evidence="14 17" type="primary">leuB</name>
    <name evidence="17" type="ORF">F3N42_00150</name>
</gene>
<evidence type="ECO:0000313" key="18">
    <source>
        <dbReference type="Proteomes" id="UP000325372"/>
    </source>
</evidence>
<dbReference type="Pfam" id="PF00180">
    <property type="entry name" value="Iso_dh"/>
    <property type="match status" value="1"/>
</dbReference>
<comment type="subunit">
    <text evidence="5 14 15">Homodimer.</text>
</comment>
<dbReference type="SMART" id="SM01329">
    <property type="entry name" value="Iso_dh"/>
    <property type="match status" value="1"/>
</dbReference>
<evidence type="ECO:0000256" key="2">
    <source>
        <dbReference type="ARBA" id="ARBA00001936"/>
    </source>
</evidence>
<feature type="domain" description="Isopropylmalate dehydrogenase-like" evidence="16">
    <location>
        <begin position="4"/>
        <end position="344"/>
    </location>
</feature>
<dbReference type="NCBIfam" id="TIGR00169">
    <property type="entry name" value="leuB"/>
    <property type="match status" value="1"/>
</dbReference>
<dbReference type="EC" id="1.1.1.85" evidence="14"/>
<feature type="binding site" evidence="14">
    <location>
        <position position="219"/>
    </location>
    <ligand>
        <name>substrate</name>
    </ligand>
</feature>
<feature type="binding site" evidence="14">
    <location>
        <position position="96"/>
    </location>
    <ligand>
        <name>substrate</name>
    </ligand>
</feature>
<keyword evidence="11 14" id="KW-0520">NAD</keyword>
<dbReference type="EMBL" id="VYXP01000001">
    <property type="protein sequence ID" value="KAA9134001.1"/>
    <property type="molecule type" value="Genomic_DNA"/>
</dbReference>
<evidence type="ECO:0000313" key="17">
    <source>
        <dbReference type="EMBL" id="KAA9134001.1"/>
    </source>
</evidence>
<feature type="binding site" evidence="14">
    <location>
        <begin position="76"/>
        <end position="89"/>
    </location>
    <ligand>
        <name>NAD(+)</name>
        <dbReference type="ChEBI" id="CHEBI:57540"/>
    </ligand>
</feature>
<dbReference type="Proteomes" id="UP000325372">
    <property type="component" value="Unassembled WGS sequence"/>
</dbReference>
<evidence type="ECO:0000256" key="9">
    <source>
        <dbReference type="ARBA" id="ARBA00022842"/>
    </source>
</evidence>
<keyword evidence="14" id="KW-0963">Cytoplasm</keyword>
<dbReference type="AlphaFoldDB" id="A0A5N0THE8"/>
<protein>
    <recommendedName>
        <fullName evidence="14">3-isopropylmalate dehydrogenase</fullName>
        <ecNumber evidence="14">1.1.1.85</ecNumber>
    </recommendedName>
    <alternativeName>
        <fullName evidence="14">3-IPM-DH</fullName>
    </alternativeName>
    <alternativeName>
        <fullName evidence="14">Beta-IPM dehydrogenase</fullName>
        <shortName evidence="14">IMDH</shortName>
    </alternativeName>
</protein>
<feature type="site" description="Important for catalysis" evidence="14">
    <location>
        <position position="141"/>
    </location>
</feature>
<accession>A0A5N0THE8</accession>
<evidence type="ECO:0000256" key="3">
    <source>
        <dbReference type="ARBA" id="ARBA00004762"/>
    </source>
</evidence>
<dbReference type="UniPathway" id="UPA00048">
    <property type="reaction ID" value="UER00072"/>
</dbReference>
<evidence type="ECO:0000256" key="6">
    <source>
        <dbReference type="ARBA" id="ARBA00022430"/>
    </source>
</evidence>
<keyword evidence="13 14" id="KW-0100">Branched-chain amino acid biosynthesis</keyword>
<sequence>MNAKVVLLPGDGIGPEVTDQAEKLIRSMSDQYGLGIEINTGLIGGAALDETGEPLPEDTLAMCREADAVVLGAVGGPKWDDPHAKKRPEQGLLALRRELKLFANLRPVRLHPALAEISPLKTERIKNVDLMVVRELTGGSYFGDKEEGDDFASDSCTYTREEVERVVTMAADMARARYGRLTMIDKANVMATSRLWRAVSAEVMEKKYPDVAYETMLVDAAAMHIVANPSRFNVIVTENMFGDILTDEASVLVGSMGMLPSASLGEGKAGLYEPIHGSAPDIAGRGLANPFGMLGSVGMMFEYSLGMREAARQVELAIWNAVSAGQCTLDIGGNLRTDEAADAVINQLGDIHAKKVAFI</sequence>
<evidence type="ECO:0000256" key="15">
    <source>
        <dbReference type="RuleBase" id="RU004445"/>
    </source>
</evidence>
<keyword evidence="9 14" id="KW-0460">Magnesium</keyword>
<comment type="cofactor">
    <cofactor evidence="14 15">
        <name>Mg(2+)</name>
        <dbReference type="ChEBI" id="CHEBI:18420"/>
    </cofactor>
    <cofactor evidence="14 15">
        <name>Mn(2+)</name>
        <dbReference type="ChEBI" id="CHEBI:29035"/>
    </cofactor>
    <text evidence="14 15">Binds 1 Mg(2+) or Mn(2+) ion per subunit.</text>
</comment>
<evidence type="ECO:0000256" key="12">
    <source>
        <dbReference type="ARBA" id="ARBA00023211"/>
    </source>
</evidence>
<name>A0A5N0THE8_9GAMM</name>
<feature type="binding site" evidence="14">
    <location>
        <position position="219"/>
    </location>
    <ligand>
        <name>Mg(2+)</name>
        <dbReference type="ChEBI" id="CHEBI:18420"/>
    </ligand>
</feature>
<evidence type="ECO:0000256" key="4">
    <source>
        <dbReference type="ARBA" id="ARBA00008319"/>
    </source>
</evidence>
<dbReference type="HAMAP" id="MF_01033">
    <property type="entry name" value="LeuB_type1"/>
    <property type="match status" value="1"/>
</dbReference>
<dbReference type="PANTHER" id="PTHR42979:SF1">
    <property type="entry name" value="3-ISOPROPYLMALATE DEHYDROGENASE"/>
    <property type="match status" value="1"/>
</dbReference>
<dbReference type="RefSeq" id="WP_150862351.1">
    <property type="nucleotide sequence ID" value="NZ_VYXP01000001.1"/>
</dbReference>
<evidence type="ECO:0000256" key="13">
    <source>
        <dbReference type="ARBA" id="ARBA00023304"/>
    </source>
</evidence>
<comment type="similarity">
    <text evidence="4 14">Belongs to the isocitrate and isopropylmalate dehydrogenases family. LeuB type 1 subfamily.</text>
</comment>
<dbReference type="PROSITE" id="PS00470">
    <property type="entry name" value="IDH_IMDH"/>
    <property type="match status" value="1"/>
</dbReference>
<dbReference type="FunFam" id="3.40.718.10:FF:000006">
    <property type="entry name" value="3-isopropylmalate dehydrogenase"/>
    <property type="match status" value="1"/>
</dbReference>
<proteinExistence type="inferred from homology"/>
<evidence type="ECO:0000256" key="10">
    <source>
        <dbReference type="ARBA" id="ARBA00023002"/>
    </source>
</evidence>
<comment type="cofactor">
    <cofactor evidence="2">
        <name>Mn(2+)</name>
        <dbReference type="ChEBI" id="CHEBI:29035"/>
    </cofactor>
</comment>
<dbReference type="PANTHER" id="PTHR42979">
    <property type="entry name" value="3-ISOPROPYLMALATE DEHYDROGENASE"/>
    <property type="match status" value="1"/>
</dbReference>
<organism evidence="17 18">
    <name type="scientific">Marinihelvus fidelis</name>
    <dbReference type="NCBI Taxonomy" id="2613842"/>
    <lineage>
        <taxon>Bacteria</taxon>
        <taxon>Pseudomonadati</taxon>
        <taxon>Pseudomonadota</taxon>
        <taxon>Gammaproteobacteria</taxon>
        <taxon>Chromatiales</taxon>
        <taxon>Wenzhouxiangellaceae</taxon>
        <taxon>Marinihelvus</taxon>
    </lineage>
</organism>
<dbReference type="GO" id="GO:0051287">
    <property type="term" value="F:NAD binding"/>
    <property type="evidence" value="ECO:0007669"/>
    <property type="project" value="InterPro"/>
</dbReference>
<dbReference type="GO" id="GO:0000287">
    <property type="term" value="F:magnesium ion binding"/>
    <property type="evidence" value="ECO:0007669"/>
    <property type="project" value="InterPro"/>
</dbReference>
<comment type="subcellular location">
    <subcellularLocation>
        <location evidence="14">Cytoplasm</location>
    </subcellularLocation>
</comment>
<evidence type="ECO:0000256" key="14">
    <source>
        <dbReference type="HAMAP-Rule" id="MF_01033"/>
    </source>
</evidence>
<feature type="binding site" evidence="14">
    <location>
        <position position="247"/>
    </location>
    <ligand>
        <name>Mg(2+)</name>
        <dbReference type="ChEBI" id="CHEBI:18420"/>
    </ligand>
</feature>
<keyword evidence="12 14" id="KW-0464">Manganese</keyword>
<dbReference type="InterPro" id="IPR024084">
    <property type="entry name" value="IsoPropMal-DH-like_dom"/>
</dbReference>
<feature type="binding site" evidence="14">
    <location>
        <begin position="277"/>
        <end position="289"/>
    </location>
    <ligand>
        <name>NAD(+)</name>
        <dbReference type="ChEBI" id="CHEBI:57540"/>
    </ligand>
</feature>